<name>A0ABQ7LGB9_BRACM</name>
<comment type="caution">
    <text evidence="1">The sequence shown here is derived from an EMBL/GenBank/DDBJ whole genome shotgun (WGS) entry which is preliminary data.</text>
</comment>
<sequence>KKFIKLGMGCALATICGQAYGARQLEMMGIYISSKFSPAEVSKAAGRFSLWDDPSALCLRRQLRQRQVLAGTNQSGCNGGYSSDRAVLACCIELVTDAETRLGNGWRSRRAEYVVVINRWSFLVRALMEGIQESQRLCKTLTCLCGHGLVRYQNHSERLIDEGFQ</sequence>
<gene>
    <name evidence="1" type="primary">A09p053430.1_BraROA</name>
    <name evidence="1" type="ORF">IGI04_037090</name>
</gene>
<proteinExistence type="predicted"/>
<keyword evidence="2" id="KW-1185">Reference proteome</keyword>
<evidence type="ECO:0000313" key="2">
    <source>
        <dbReference type="Proteomes" id="UP000823674"/>
    </source>
</evidence>
<feature type="non-terminal residue" evidence="1">
    <location>
        <position position="1"/>
    </location>
</feature>
<evidence type="ECO:0000313" key="1">
    <source>
        <dbReference type="EMBL" id="KAG5385620.1"/>
    </source>
</evidence>
<dbReference type="EMBL" id="JADBGQ010000008">
    <property type="protein sequence ID" value="KAG5385620.1"/>
    <property type="molecule type" value="Genomic_DNA"/>
</dbReference>
<accession>A0ABQ7LGB9</accession>
<dbReference type="Proteomes" id="UP000823674">
    <property type="component" value="Chromosome A09"/>
</dbReference>
<organism evidence="1 2">
    <name type="scientific">Brassica rapa subsp. trilocularis</name>
    <dbReference type="NCBI Taxonomy" id="1813537"/>
    <lineage>
        <taxon>Eukaryota</taxon>
        <taxon>Viridiplantae</taxon>
        <taxon>Streptophyta</taxon>
        <taxon>Embryophyta</taxon>
        <taxon>Tracheophyta</taxon>
        <taxon>Spermatophyta</taxon>
        <taxon>Magnoliopsida</taxon>
        <taxon>eudicotyledons</taxon>
        <taxon>Gunneridae</taxon>
        <taxon>Pentapetalae</taxon>
        <taxon>rosids</taxon>
        <taxon>malvids</taxon>
        <taxon>Brassicales</taxon>
        <taxon>Brassicaceae</taxon>
        <taxon>Brassiceae</taxon>
        <taxon>Brassica</taxon>
    </lineage>
</organism>
<protein>
    <submittedName>
        <fullName evidence="1">Uncharacterized protein</fullName>
    </submittedName>
</protein>
<reference evidence="1 2" key="1">
    <citation type="submission" date="2021-03" db="EMBL/GenBank/DDBJ databases">
        <authorList>
            <person name="King G.J."/>
            <person name="Bancroft I."/>
            <person name="Baten A."/>
            <person name="Bloomfield J."/>
            <person name="Borpatragohain P."/>
            <person name="He Z."/>
            <person name="Irish N."/>
            <person name="Irwin J."/>
            <person name="Liu K."/>
            <person name="Mauleon R.P."/>
            <person name="Moore J."/>
            <person name="Morris R."/>
            <person name="Ostergaard L."/>
            <person name="Wang B."/>
            <person name="Wells R."/>
        </authorList>
    </citation>
    <scope>NUCLEOTIDE SEQUENCE [LARGE SCALE GENOMIC DNA]</scope>
    <source>
        <strain evidence="1">R-o-18</strain>
        <tissue evidence="1">Leaf</tissue>
    </source>
</reference>